<name>A0A382VDT9_9ZZZZ</name>
<feature type="non-terminal residue" evidence="1">
    <location>
        <position position="206"/>
    </location>
</feature>
<dbReference type="InterPro" id="IPR016024">
    <property type="entry name" value="ARM-type_fold"/>
</dbReference>
<proteinExistence type="predicted"/>
<dbReference type="SMART" id="SM00567">
    <property type="entry name" value="EZ_HEAT"/>
    <property type="match status" value="2"/>
</dbReference>
<gene>
    <name evidence="1" type="ORF">METZ01_LOCUS397527</name>
</gene>
<dbReference type="Gene3D" id="1.25.10.10">
    <property type="entry name" value="Leucine-rich Repeat Variant"/>
    <property type="match status" value="1"/>
</dbReference>
<organism evidence="1">
    <name type="scientific">marine metagenome</name>
    <dbReference type="NCBI Taxonomy" id="408172"/>
    <lineage>
        <taxon>unclassified sequences</taxon>
        <taxon>metagenomes</taxon>
        <taxon>ecological metagenomes</taxon>
    </lineage>
</organism>
<dbReference type="Pfam" id="PF13646">
    <property type="entry name" value="HEAT_2"/>
    <property type="match status" value="1"/>
</dbReference>
<reference evidence="1" key="1">
    <citation type="submission" date="2018-05" db="EMBL/GenBank/DDBJ databases">
        <authorList>
            <person name="Lanie J.A."/>
            <person name="Ng W.-L."/>
            <person name="Kazmierczak K.M."/>
            <person name="Andrzejewski T.M."/>
            <person name="Davidsen T.M."/>
            <person name="Wayne K.J."/>
            <person name="Tettelin H."/>
            <person name="Glass J.I."/>
            <person name="Rusch D."/>
            <person name="Podicherti R."/>
            <person name="Tsui H.-C.T."/>
            <person name="Winkler M.E."/>
        </authorList>
    </citation>
    <scope>NUCLEOTIDE SEQUENCE</scope>
</reference>
<dbReference type="InterPro" id="IPR011989">
    <property type="entry name" value="ARM-like"/>
</dbReference>
<evidence type="ECO:0008006" key="2">
    <source>
        <dbReference type="Google" id="ProtNLM"/>
    </source>
</evidence>
<sequence>MSLSIYLPSFSAYQPRQLGGIRLHDYSYIPPRAAVIALGFFLAIGCGDPVDRDIATLIKDGDAGQEAKISLNMAQGYAVVSIIAAIRNREHPVRARVDLVEALYRLHLREKSPGAFDGLVEGLADPTPEVRAACARVLGNVGDHEAIDYLLAAFETETDARVQLETLRTFVMMSIETINSNNPTIDVGRVIGAEEMPRFTRALQAV</sequence>
<dbReference type="InterPro" id="IPR004155">
    <property type="entry name" value="PBS_lyase_HEAT"/>
</dbReference>
<dbReference type="EMBL" id="UINC01151205">
    <property type="protein sequence ID" value="SVD44673.1"/>
    <property type="molecule type" value="Genomic_DNA"/>
</dbReference>
<dbReference type="AlphaFoldDB" id="A0A382VDT9"/>
<protein>
    <recommendedName>
        <fullName evidence="2">HEAT repeat domain-containing protein</fullName>
    </recommendedName>
</protein>
<accession>A0A382VDT9</accession>
<evidence type="ECO:0000313" key="1">
    <source>
        <dbReference type="EMBL" id="SVD44673.1"/>
    </source>
</evidence>
<dbReference type="SUPFAM" id="SSF48371">
    <property type="entry name" value="ARM repeat"/>
    <property type="match status" value="1"/>
</dbReference>